<feature type="transmembrane region" description="Helical" evidence="6">
    <location>
        <begin position="347"/>
        <end position="371"/>
    </location>
</feature>
<dbReference type="AlphaFoldDB" id="A0A2K8NB00"/>
<evidence type="ECO:0000256" key="4">
    <source>
        <dbReference type="ARBA" id="ARBA00022989"/>
    </source>
</evidence>
<dbReference type="Proteomes" id="UP000231932">
    <property type="component" value="Chromosome"/>
</dbReference>
<proteinExistence type="inferred from homology"/>
<organism evidence="7 8">
    <name type="scientific">Kyrpidia spormannii</name>
    <dbReference type="NCBI Taxonomy" id="2055160"/>
    <lineage>
        <taxon>Bacteria</taxon>
        <taxon>Bacillati</taxon>
        <taxon>Bacillota</taxon>
        <taxon>Bacilli</taxon>
        <taxon>Bacillales</taxon>
        <taxon>Alicyclobacillaceae</taxon>
        <taxon>Kyrpidia</taxon>
    </lineage>
</organism>
<accession>A0A2K8NB00</accession>
<dbReference type="RefSeq" id="WP_100668738.1">
    <property type="nucleotide sequence ID" value="NZ_CP024955.1"/>
</dbReference>
<dbReference type="Pfam" id="PF02133">
    <property type="entry name" value="Transp_cyt_pur"/>
    <property type="match status" value="1"/>
</dbReference>
<dbReference type="Gene3D" id="1.10.4160.10">
    <property type="entry name" value="Hydantoin permease"/>
    <property type="match status" value="1"/>
</dbReference>
<feature type="transmembrane region" description="Helical" evidence="6">
    <location>
        <begin position="391"/>
        <end position="414"/>
    </location>
</feature>
<feature type="transmembrane region" description="Helical" evidence="6">
    <location>
        <begin position="168"/>
        <end position="189"/>
    </location>
</feature>
<dbReference type="GO" id="GO:0005886">
    <property type="term" value="C:plasma membrane"/>
    <property type="evidence" value="ECO:0007669"/>
    <property type="project" value="TreeGrafter"/>
</dbReference>
<keyword evidence="5 6" id="KW-0472">Membrane</keyword>
<gene>
    <name evidence="7" type="ORF">CVV65_14505</name>
</gene>
<evidence type="ECO:0000256" key="5">
    <source>
        <dbReference type="ARBA" id="ARBA00023136"/>
    </source>
</evidence>
<dbReference type="GO" id="GO:0015205">
    <property type="term" value="F:nucleobase transmembrane transporter activity"/>
    <property type="evidence" value="ECO:0007669"/>
    <property type="project" value="TreeGrafter"/>
</dbReference>
<evidence type="ECO:0000256" key="2">
    <source>
        <dbReference type="ARBA" id="ARBA00008974"/>
    </source>
</evidence>
<dbReference type="CDD" id="cd10323">
    <property type="entry name" value="SLC-NCS1sbd"/>
    <property type="match status" value="1"/>
</dbReference>
<keyword evidence="3 6" id="KW-0812">Transmembrane</keyword>
<feature type="transmembrane region" description="Helical" evidence="6">
    <location>
        <begin position="209"/>
        <end position="226"/>
    </location>
</feature>
<dbReference type="EMBL" id="CP024955">
    <property type="protein sequence ID" value="ATY85987.1"/>
    <property type="molecule type" value="Genomic_DNA"/>
</dbReference>
<feature type="transmembrane region" description="Helical" evidence="6">
    <location>
        <begin position="320"/>
        <end position="341"/>
    </location>
</feature>
<dbReference type="InterPro" id="IPR001248">
    <property type="entry name" value="Pur-cyt_permease"/>
</dbReference>
<evidence type="ECO:0008006" key="9">
    <source>
        <dbReference type="Google" id="ProtNLM"/>
    </source>
</evidence>
<keyword evidence="8" id="KW-1185">Reference proteome</keyword>
<comment type="similarity">
    <text evidence="2">Belongs to the purine-cytosine permease (2.A.39) family.</text>
</comment>
<evidence type="ECO:0000256" key="6">
    <source>
        <dbReference type="SAM" id="Phobius"/>
    </source>
</evidence>
<feature type="transmembrane region" description="Helical" evidence="6">
    <location>
        <begin position="58"/>
        <end position="80"/>
    </location>
</feature>
<feature type="transmembrane region" description="Helical" evidence="6">
    <location>
        <begin position="100"/>
        <end position="122"/>
    </location>
</feature>
<name>A0A2K8NB00_9BACL</name>
<evidence type="ECO:0000313" key="8">
    <source>
        <dbReference type="Proteomes" id="UP000231932"/>
    </source>
</evidence>
<dbReference type="OrthoDB" id="9780088at2"/>
<protein>
    <recommendedName>
        <fullName evidence="9">Allantoin permease</fullName>
    </recommendedName>
</protein>
<feature type="transmembrane region" description="Helical" evidence="6">
    <location>
        <begin position="247"/>
        <end position="271"/>
    </location>
</feature>
<dbReference type="KEGG" id="kyr:CVV65_14505"/>
<dbReference type="InterPro" id="IPR045225">
    <property type="entry name" value="Uracil/uridine/allantoin_perm"/>
</dbReference>
<dbReference type="PANTHER" id="PTHR30618">
    <property type="entry name" value="NCS1 FAMILY PURINE/PYRIMIDINE TRANSPORTER"/>
    <property type="match status" value="1"/>
</dbReference>
<evidence type="ECO:0000313" key="7">
    <source>
        <dbReference type="EMBL" id="ATY85987.1"/>
    </source>
</evidence>
<feature type="transmembrane region" description="Helical" evidence="6">
    <location>
        <begin position="142"/>
        <end position="161"/>
    </location>
</feature>
<reference evidence="8" key="1">
    <citation type="submission" date="2017-11" db="EMBL/GenBank/DDBJ databases">
        <title>Complete Genome Sequence of Kyrpidia sp. Strain EA-1, a thermophilic, hydrogen-oxidizing Bacterium, isolated from the Azores.</title>
        <authorList>
            <person name="Reiner J.E."/>
            <person name="Lapp C.J."/>
            <person name="Bunk B."/>
            <person name="Gescher J."/>
        </authorList>
    </citation>
    <scope>NUCLEOTIDE SEQUENCE [LARGE SCALE GENOMIC DNA]</scope>
    <source>
        <strain evidence="8">EA-1</strain>
    </source>
</reference>
<keyword evidence="4 6" id="KW-1133">Transmembrane helix</keyword>
<evidence type="ECO:0000256" key="3">
    <source>
        <dbReference type="ARBA" id="ARBA00022692"/>
    </source>
</evidence>
<comment type="subcellular location">
    <subcellularLocation>
        <location evidence="1">Membrane</location>
        <topology evidence="1">Multi-pass membrane protein</topology>
    </subcellularLocation>
</comment>
<dbReference type="PANTHER" id="PTHR30618:SF0">
    <property type="entry name" value="PURINE-URACIL PERMEASE NCS1"/>
    <property type="match status" value="1"/>
</dbReference>
<feature type="transmembrane region" description="Helical" evidence="6">
    <location>
        <begin position="32"/>
        <end position="52"/>
    </location>
</feature>
<sequence>MAESTELTQHSKRDSLAPVDEGGRIFSLKSYIPFWISSMVVIQLFIIGQSFMPPSGKLNILQALTVTLVSSIIIGFMFVINSHPGIKYGIPFVVQCRSAFGYYGARIAVLVRVLPAVFWYGIGSWIGADAMNYVSTTVLGWGNVWLYFIIFQILQTAIAYYGIKSIKWFDSALSFVILAFLVYIVIQIFSTGKVHLISSWEASGSWGMPFWTAITASVGILITGAINNGDLARYLRKEPVQNWVGHFVGIVPMFIIMVAIGILSAAATGIWDPIRALVTLVPNTAVAVALMIFIVAAQFTSNLSLNIAPPALVLMEIFNIKWGLSVIVVGILGIITFPWLLLTSSAFNTFITFYSAFLGPLLGILIADFYLVRKRHFDLDRLYNSPVKFHILGFASLIVGGICGVIFLPISWIVGLPVSMVIYSIGYRIIPYYKRELAAHRVDEKAAVFE</sequence>
<feature type="transmembrane region" description="Helical" evidence="6">
    <location>
        <begin position="277"/>
        <end position="299"/>
    </location>
</feature>
<evidence type="ECO:0000256" key="1">
    <source>
        <dbReference type="ARBA" id="ARBA00004141"/>
    </source>
</evidence>